<organism evidence="2 3">
    <name type="scientific">Lutibacter oricola</name>
    <dbReference type="NCBI Taxonomy" id="762486"/>
    <lineage>
        <taxon>Bacteria</taxon>
        <taxon>Pseudomonadati</taxon>
        <taxon>Bacteroidota</taxon>
        <taxon>Flavobacteriia</taxon>
        <taxon>Flavobacteriales</taxon>
        <taxon>Flavobacteriaceae</taxon>
        <taxon>Lutibacter</taxon>
    </lineage>
</organism>
<feature type="transmembrane region" description="Helical" evidence="1">
    <location>
        <begin position="30"/>
        <end position="49"/>
    </location>
</feature>
<keyword evidence="1" id="KW-1133">Transmembrane helix</keyword>
<gene>
    <name evidence="2" type="ORF">SAMN05444411_10146</name>
</gene>
<evidence type="ECO:0000313" key="2">
    <source>
        <dbReference type="EMBL" id="SDW08690.1"/>
    </source>
</evidence>
<evidence type="ECO:0000313" key="3">
    <source>
        <dbReference type="Proteomes" id="UP000199595"/>
    </source>
</evidence>
<accession>A0A1H2QP63</accession>
<evidence type="ECO:0000256" key="1">
    <source>
        <dbReference type="SAM" id="Phobius"/>
    </source>
</evidence>
<dbReference type="RefSeq" id="WP_175454715.1">
    <property type="nucleotide sequence ID" value="NZ_FNNJ01000001.1"/>
</dbReference>
<dbReference type="EMBL" id="FNNJ01000001">
    <property type="protein sequence ID" value="SDW08690.1"/>
    <property type="molecule type" value="Genomic_DNA"/>
</dbReference>
<sequence length="58" mass="6335">MNKTRVIGLLIMIAGITIHSTLENDFTDFITGLLIAAGMIILISGKTIFNKKNKKSIT</sequence>
<dbReference type="AlphaFoldDB" id="A0A1H2QP63"/>
<protein>
    <submittedName>
        <fullName evidence="2">Uncharacterized protein</fullName>
    </submittedName>
</protein>
<proteinExistence type="predicted"/>
<keyword evidence="1" id="KW-0812">Transmembrane</keyword>
<dbReference type="Proteomes" id="UP000199595">
    <property type="component" value="Unassembled WGS sequence"/>
</dbReference>
<name>A0A1H2QP63_9FLAO</name>
<reference evidence="2 3" key="1">
    <citation type="submission" date="2016-10" db="EMBL/GenBank/DDBJ databases">
        <authorList>
            <person name="de Groot N.N."/>
        </authorList>
    </citation>
    <scope>NUCLEOTIDE SEQUENCE [LARGE SCALE GENOMIC DNA]</scope>
    <source>
        <strain evidence="2 3">DSM 24956</strain>
    </source>
</reference>
<keyword evidence="1" id="KW-0472">Membrane</keyword>
<keyword evidence="3" id="KW-1185">Reference proteome</keyword>